<keyword evidence="1" id="KW-0732">Signal</keyword>
<dbReference type="Proteomes" id="UP000543005">
    <property type="component" value="Unassembled WGS sequence"/>
</dbReference>
<evidence type="ECO:0000313" key="8">
    <source>
        <dbReference type="Proteomes" id="UP000565628"/>
    </source>
</evidence>
<evidence type="ECO:0000313" key="4">
    <source>
        <dbReference type="EMBL" id="MBC2293071.1"/>
    </source>
</evidence>
<dbReference type="EMBL" id="JAARZS010000008">
    <property type="protein sequence ID" value="MBC2283562.1"/>
    <property type="molecule type" value="Genomic_DNA"/>
</dbReference>
<dbReference type="RefSeq" id="WP_185407317.1">
    <property type="nucleotide sequence ID" value="NZ_JAARQU010000002.1"/>
</dbReference>
<organism evidence="3 9">
    <name type="scientific">Listeria booriae</name>
    <dbReference type="NCBI Taxonomy" id="1552123"/>
    <lineage>
        <taxon>Bacteria</taxon>
        <taxon>Bacillati</taxon>
        <taxon>Bacillota</taxon>
        <taxon>Bacilli</taxon>
        <taxon>Bacillales</taxon>
        <taxon>Listeriaceae</taxon>
        <taxon>Listeria</taxon>
    </lineage>
</organism>
<evidence type="ECO:0000313" key="3">
    <source>
        <dbReference type="EMBL" id="MBC2283562.1"/>
    </source>
</evidence>
<gene>
    <name evidence="3" type="ORF">HCB69_04170</name>
    <name evidence="4" type="ORF">HCC36_07495</name>
    <name evidence="2" type="ORF">HCI99_02630</name>
    <name evidence="5" type="ORF">HCJ81_12605</name>
</gene>
<dbReference type="EMBL" id="JAASTX010000002">
    <property type="protein sequence ID" value="MBC1490714.1"/>
    <property type="molecule type" value="Genomic_DNA"/>
</dbReference>
<dbReference type="EMBL" id="JAASWV010000018">
    <property type="protein sequence ID" value="MBC2311729.1"/>
    <property type="molecule type" value="Genomic_DNA"/>
</dbReference>
<dbReference type="Proteomes" id="UP000585696">
    <property type="component" value="Unassembled WGS sequence"/>
</dbReference>
<proteinExistence type="predicted"/>
<name>A0A7X0ZPX3_9LIST</name>
<evidence type="ECO:0000313" key="5">
    <source>
        <dbReference type="EMBL" id="MBC2311729.1"/>
    </source>
</evidence>
<feature type="chain" id="PRO_5044441216" evidence="1">
    <location>
        <begin position="28"/>
        <end position="163"/>
    </location>
</feature>
<evidence type="ECO:0000256" key="1">
    <source>
        <dbReference type="SAM" id="SignalP"/>
    </source>
</evidence>
<evidence type="ECO:0000313" key="9">
    <source>
        <dbReference type="Proteomes" id="UP000585696"/>
    </source>
</evidence>
<evidence type="ECO:0000313" key="2">
    <source>
        <dbReference type="EMBL" id="MBC1490714.1"/>
    </source>
</evidence>
<sequence length="163" mass="17784">MKKLLMFSISIATICLVFLAFPKASYAYGPTNITYKITSKTIDHYGYGVWRAGPSGKGAATLTFSNSSGSDRSFTASISGDYPIGAATIGSSVGVTIGKSKAYSASYSITIPKGKKQQIIFRSRYKVINVKQRMYANGMATNTYKTAKVTAFVNWDYSWKDIK</sequence>
<comment type="caution">
    <text evidence="3">The sequence shown here is derived from an EMBL/GenBank/DDBJ whole genome shotgun (WGS) entry which is preliminary data.</text>
</comment>
<protein>
    <submittedName>
        <fullName evidence="3">Uncharacterized protein</fullName>
    </submittedName>
</protein>
<dbReference type="EMBL" id="JAARZT010000012">
    <property type="protein sequence ID" value="MBC2293071.1"/>
    <property type="molecule type" value="Genomic_DNA"/>
</dbReference>
<dbReference type="Proteomes" id="UP000533953">
    <property type="component" value="Unassembled WGS sequence"/>
</dbReference>
<dbReference type="Proteomes" id="UP000565628">
    <property type="component" value="Unassembled WGS sequence"/>
</dbReference>
<evidence type="ECO:0000313" key="7">
    <source>
        <dbReference type="Proteomes" id="UP000543005"/>
    </source>
</evidence>
<evidence type="ECO:0000313" key="6">
    <source>
        <dbReference type="Proteomes" id="UP000533953"/>
    </source>
</evidence>
<accession>A0A7X0ZPX3</accession>
<dbReference type="AlphaFoldDB" id="A0A7X0ZPX3"/>
<reference evidence="6 7" key="1">
    <citation type="submission" date="2020-03" db="EMBL/GenBank/DDBJ databases">
        <title>Soil Listeria distribution.</title>
        <authorList>
            <person name="Liao J."/>
            <person name="Wiedmann M."/>
        </authorList>
    </citation>
    <scope>NUCLEOTIDE SEQUENCE [LARGE SCALE GENOMIC DNA]</scope>
    <source>
        <strain evidence="5 8">FSL L7-0039</strain>
        <strain evidence="4 7">FSL L7-0051</strain>
        <strain evidence="3 9">FSL L7-0054</strain>
        <strain evidence="2 6">FSL L7-1547</strain>
    </source>
</reference>
<feature type="signal peptide" evidence="1">
    <location>
        <begin position="1"/>
        <end position="27"/>
    </location>
</feature>